<dbReference type="RefSeq" id="WP_271010979.1">
    <property type="nucleotide sequence ID" value="NZ_JAQIFT010000011.1"/>
</dbReference>
<keyword evidence="1" id="KW-0378">Hydrolase</keyword>
<protein>
    <submittedName>
        <fullName evidence="1">Alpha/beta hydrolase</fullName>
    </submittedName>
</protein>
<organism evidence="1 2">
    <name type="scientific">Holtiella tumoricola</name>
    <dbReference type="NCBI Taxonomy" id="3018743"/>
    <lineage>
        <taxon>Bacteria</taxon>
        <taxon>Bacillati</taxon>
        <taxon>Bacillota</taxon>
        <taxon>Clostridia</taxon>
        <taxon>Lachnospirales</taxon>
        <taxon>Cellulosilyticaceae</taxon>
        <taxon>Holtiella</taxon>
    </lineage>
</organism>
<reference evidence="1" key="1">
    <citation type="journal article" date="2023" name="Int. J. Syst. Evol. Microbiol.">
        <title>&lt;i&gt;Holtiella tumoricola&lt;/i&gt; gen. nov. sp. nov., isolated from a human clinical sample.</title>
        <authorList>
            <person name="Allen-Vercoe E."/>
            <person name="Daigneault M.C."/>
            <person name="Vancuren S.J."/>
            <person name="Cochrane K."/>
            <person name="O'Neal L.L."/>
            <person name="Sankaranarayanan K."/>
            <person name="Lawson P.A."/>
        </authorList>
    </citation>
    <scope>NUCLEOTIDE SEQUENCE</scope>
    <source>
        <strain evidence="1">CC70A</strain>
    </source>
</reference>
<gene>
    <name evidence="1" type="ORF">PBV87_02205</name>
</gene>
<accession>A0AA42DK45</accession>
<dbReference type="Proteomes" id="UP001169242">
    <property type="component" value="Unassembled WGS sequence"/>
</dbReference>
<dbReference type="SUPFAM" id="SSF53474">
    <property type="entry name" value="alpha/beta-Hydrolases"/>
    <property type="match status" value="1"/>
</dbReference>
<dbReference type="InterPro" id="IPR029058">
    <property type="entry name" value="AB_hydrolase_fold"/>
</dbReference>
<comment type="caution">
    <text evidence="1">The sequence shown here is derived from an EMBL/GenBank/DDBJ whole genome shotgun (WGS) entry which is preliminary data.</text>
</comment>
<dbReference type="GO" id="GO:0016787">
    <property type="term" value="F:hydrolase activity"/>
    <property type="evidence" value="ECO:0007669"/>
    <property type="project" value="UniProtKB-KW"/>
</dbReference>
<name>A0AA42DK45_9FIRM</name>
<dbReference type="PIRSF" id="PIRSF033634">
    <property type="entry name" value="UCP033634"/>
    <property type="match status" value="1"/>
</dbReference>
<evidence type="ECO:0000313" key="1">
    <source>
        <dbReference type="EMBL" id="MDA3730316.1"/>
    </source>
</evidence>
<dbReference type="InterPro" id="IPR017018">
    <property type="entry name" value="UCP033634"/>
</dbReference>
<sequence length="204" mass="22651">MTTSLKSHWGIDLNNRFVDKNSDTLCVILPGIAYYLDRSYLDYSKQLSCELGFDTLEVEYGFQTAKAAFSVPDEFDIIVKETIQVVESKLEKEYKKIVIIGKSIGTCVQIALNKHLEGRDITNIYISPIDKTVGLGITENAFVITSSSDPLLSNENFESLKTIAGITLTNVEGANHALDLENNVLGTIDALKTYIQDARTFLTK</sequence>
<dbReference type="EMBL" id="JAQIFT010000011">
    <property type="protein sequence ID" value="MDA3730316.1"/>
    <property type="molecule type" value="Genomic_DNA"/>
</dbReference>
<keyword evidence="2" id="KW-1185">Reference proteome</keyword>
<dbReference type="AlphaFoldDB" id="A0AA42DK45"/>
<dbReference type="Gene3D" id="3.40.50.1820">
    <property type="entry name" value="alpha/beta hydrolase"/>
    <property type="match status" value="1"/>
</dbReference>
<evidence type="ECO:0000313" key="2">
    <source>
        <dbReference type="Proteomes" id="UP001169242"/>
    </source>
</evidence>
<proteinExistence type="predicted"/>